<keyword evidence="3" id="KW-1185">Reference proteome</keyword>
<feature type="region of interest" description="Disordered" evidence="1">
    <location>
        <begin position="385"/>
        <end position="439"/>
    </location>
</feature>
<dbReference type="Proteomes" id="UP000612055">
    <property type="component" value="Unassembled WGS sequence"/>
</dbReference>
<feature type="region of interest" description="Disordered" evidence="1">
    <location>
        <begin position="223"/>
        <end position="367"/>
    </location>
</feature>
<accession>A0A835XV41</accession>
<feature type="compositionally biased region" description="Low complexity" evidence="1">
    <location>
        <begin position="385"/>
        <end position="394"/>
    </location>
</feature>
<evidence type="ECO:0000313" key="2">
    <source>
        <dbReference type="EMBL" id="KAG2490364.1"/>
    </source>
</evidence>
<feature type="compositionally biased region" description="Low complexity" evidence="1">
    <location>
        <begin position="1147"/>
        <end position="1161"/>
    </location>
</feature>
<feature type="compositionally biased region" description="Low complexity" evidence="1">
    <location>
        <begin position="303"/>
        <end position="314"/>
    </location>
</feature>
<feature type="region of interest" description="Disordered" evidence="1">
    <location>
        <begin position="108"/>
        <end position="131"/>
    </location>
</feature>
<feature type="compositionally biased region" description="Basic and acidic residues" evidence="1">
    <location>
        <begin position="1188"/>
        <end position="1204"/>
    </location>
</feature>
<dbReference type="AlphaFoldDB" id="A0A835XV41"/>
<feature type="region of interest" description="Disordered" evidence="1">
    <location>
        <begin position="1076"/>
        <end position="1260"/>
    </location>
</feature>
<feature type="region of interest" description="Disordered" evidence="1">
    <location>
        <begin position="525"/>
        <end position="549"/>
    </location>
</feature>
<feature type="region of interest" description="Disordered" evidence="1">
    <location>
        <begin position="660"/>
        <end position="701"/>
    </location>
</feature>
<feature type="compositionally biased region" description="Low complexity" evidence="1">
    <location>
        <begin position="1238"/>
        <end position="1247"/>
    </location>
</feature>
<dbReference type="EMBL" id="JAEHOE010000062">
    <property type="protein sequence ID" value="KAG2490364.1"/>
    <property type="molecule type" value="Genomic_DNA"/>
</dbReference>
<organism evidence="2 3">
    <name type="scientific">Edaphochlamys debaryana</name>
    <dbReference type="NCBI Taxonomy" id="47281"/>
    <lineage>
        <taxon>Eukaryota</taxon>
        <taxon>Viridiplantae</taxon>
        <taxon>Chlorophyta</taxon>
        <taxon>core chlorophytes</taxon>
        <taxon>Chlorophyceae</taxon>
        <taxon>CS clade</taxon>
        <taxon>Chlamydomonadales</taxon>
        <taxon>Chlamydomonadales incertae sedis</taxon>
        <taxon>Edaphochlamys</taxon>
    </lineage>
</organism>
<comment type="caution">
    <text evidence="2">The sequence shown here is derived from an EMBL/GenBank/DDBJ whole genome shotgun (WGS) entry which is preliminary data.</text>
</comment>
<feature type="compositionally biased region" description="Basic residues" evidence="1">
    <location>
        <begin position="64"/>
        <end position="76"/>
    </location>
</feature>
<feature type="compositionally biased region" description="Pro residues" evidence="1">
    <location>
        <begin position="1081"/>
        <end position="1094"/>
    </location>
</feature>
<gene>
    <name evidence="2" type="ORF">HYH03_011166</name>
</gene>
<evidence type="ECO:0000256" key="1">
    <source>
        <dbReference type="SAM" id="MobiDB-lite"/>
    </source>
</evidence>
<sequence length="1279" mass="123934">MPGHRPQLQSVSRPPSGRRGTALDLRQGSGSGVVATAGAAADEQGGTSDSEADSVGELPQRMPPLRRVHFAQRGRSPHTTNRALLTRRCTPLGMRLFVTGPMLPYESGPNSLDSGGGGGGGGAAHAPAGGAAGASSSFAAAAAGAAALAQDREAGPAPLAGARLAAAVPCGGGGGVSGGGGGGAWGLHPRVLLAASPTSLEAAAAAADAQSTSDAFGRSVARTPTALAPADQAPAPRARGGRQARFAASPPAAASPTPIAPAAATTAASPGGGNRARSAAGPVTSTRSAGSAAAASPRRRPARAASPRAASPHAARMRLLTRRPTPCAFKWPHTDDGSSGPPRSHDDASGESQAGFIPDAATASGPQELAGGFAAASAPHAESSARAAVAAGSGQERRAWRRQGSRPSSLRLNRTRARPLYSGGGATSSGPGSGSGAPTISQRALRAIPSLNKHARRVSSSSLLGFGTGASDVSGGGLGLPAGGLRDADLAGSAAAGGGISVGGGDGRAGAVAAWPVHNLRPRARSFRPLSPGTGPAASPAQPAGDATDALADPADAQAHTGPTLGVAAYGAEDSPAESALGGGGQGYGGGAWLLQLHGGRTTPTRGGRRRMITSTVDLGVGEFLASLSRNTALAHRNPVADPTSNAAMAHDAGTWGIASIQPLSLPPSHDSRPHSTGTLGSAPQPSYGPSPPHAPQRRPHGVRHLHVTIADDLHSHVVHQYGAQLVSPDSGDISPDWRRVSPPTSADAAHLAAALTSPAGPAYGTGPGAVQLTAHDTRPDAFWPAAVQQHSPAVLLQMLMPSSAGDTGSGAADGMSATNSGGTNQRRTLAGSAAVDEHAAASAAASAANSAAGAAGSMSVARLGIATVAAGSAAAGGTSSSDPSTGSAAEAAARAEGFGTLAEVGVGAVATRGGVVGLSGVGWGWGGSLRRSPSLAAYKPSAPAAPMPASGTVVGGGGSLAAAAAAAGGGAGSHLHVLMRPPASTDSETDLAAAAAARGIASSNSVGGWHMRTRRTRHSSSGGGGPTPPSPAPAAAATAAASAIASVGPGGAILRAGIHGYSRLRLLTRPASFGDIASVSPPPPPPPPLPQPPLAGDASGAESAGTGSVGAAASRDTAAVSTGGGAVAGEGRDAAATGRKRVPRNPSRGLLASPSSPSARRALRHAGSPRSHAPTEDDSAESLAKLDLTKLEDGSRRGSELGDSRCGSPSAMGPAAAGGESGPGGKRGEAWEGLTRAATAAATATAGWGGGAGGAKRSDLKEWGLVLQGESEGEGGEA</sequence>
<feature type="compositionally biased region" description="Gly residues" evidence="1">
    <location>
        <begin position="114"/>
        <end position="123"/>
    </location>
</feature>
<feature type="region of interest" description="Disordered" evidence="1">
    <location>
        <begin position="1"/>
        <end position="83"/>
    </location>
</feature>
<feature type="compositionally biased region" description="Low complexity" evidence="1">
    <location>
        <begin position="1095"/>
        <end position="1122"/>
    </location>
</feature>
<feature type="region of interest" description="Disordered" evidence="1">
    <location>
        <begin position="1005"/>
        <end position="1036"/>
    </location>
</feature>
<feature type="compositionally biased region" description="Polar residues" evidence="1">
    <location>
        <begin position="675"/>
        <end position="685"/>
    </location>
</feature>
<feature type="compositionally biased region" description="Low complexity" evidence="1">
    <location>
        <begin position="806"/>
        <end position="819"/>
    </location>
</feature>
<feature type="compositionally biased region" description="Gly residues" evidence="1">
    <location>
        <begin position="422"/>
        <end position="435"/>
    </location>
</feature>
<feature type="compositionally biased region" description="Low complexity" evidence="1">
    <location>
        <begin position="223"/>
        <end position="269"/>
    </location>
</feature>
<feature type="compositionally biased region" description="Low complexity" evidence="1">
    <location>
        <begin position="1208"/>
        <end position="1219"/>
    </location>
</feature>
<protein>
    <submittedName>
        <fullName evidence="2">Uncharacterized protein</fullName>
    </submittedName>
</protein>
<proteinExistence type="predicted"/>
<feature type="compositionally biased region" description="Low complexity" evidence="1">
    <location>
        <begin position="287"/>
        <end position="296"/>
    </location>
</feature>
<feature type="compositionally biased region" description="Low complexity" evidence="1">
    <location>
        <begin position="32"/>
        <end position="47"/>
    </location>
</feature>
<name>A0A835XV41_9CHLO</name>
<feature type="region of interest" description="Disordered" evidence="1">
    <location>
        <begin position="806"/>
        <end position="834"/>
    </location>
</feature>
<reference evidence="2" key="1">
    <citation type="journal article" date="2020" name="bioRxiv">
        <title>Comparative genomics of Chlamydomonas.</title>
        <authorList>
            <person name="Craig R.J."/>
            <person name="Hasan A.R."/>
            <person name="Ness R.W."/>
            <person name="Keightley P.D."/>
        </authorList>
    </citation>
    <scope>NUCLEOTIDE SEQUENCE</scope>
    <source>
        <strain evidence="2">CCAP 11/70</strain>
    </source>
</reference>
<evidence type="ECO:0000313" key="3">
    <source>
        <dbReference type="Proteomes" id="UP000612055"/>
    </source>
</evidence>